<dbReference type="EMBL" id="CM007657">
    <property type="protein sequence ID" value="ONH95567.1"/>
    <property type="molecule type" value="Genomic_DNA"/>
</dbReference>
<evidence type="ECO:0000313" key="2">
    <source>
        <dbReference type="EMBL" id="ONH95567.1"/>
    </source>
</evidence>
<proteinExistence type="predicted"/>
<feature type="chain" id="PRO_5012693488" description="Secreted protein" evidence="1">
    <location>
        <begin position="32"/>
        <end position="93"/>
    </location>
</feature>
<feature type="signal peptide" evidence="1">
    <location>
        <begin position="1"/>
        <end position="31"/>
    </location>
</feature>
<keyword evidence="3" id="KW-1185">Reference proteome</keyword>
<dbReference type="Proteomes" id="UP000006882">
    <property type="component" value="Chromosome G7"/>
</dbReference>
<evidence type="ECO:0000256" key="1">
    <source>
        <dbReference type="SAM" id="SignalP"/>
    </source>
</evidence>
<name>A0A251N8B6_PRUPE</name>
<sequence>MKMFLKFLKLSYGNWCLVMLLAHSQYSYLQATCSKISVRTCAQLPTKRVHLLHLHQLTLFTRAPLNSLFEYDACWTCSWACPIVLAASTLTLM</sequence>
<evidence type="ECO:0008006" key="4">
    <source>
        <dbReference type="Google" id="ProtNLM"/>
    </source>
</evidence>
<dbReference type="Gramene" id="ONH95567">
    <property type="protein sequence ID" value="ONH95567"/>
    <property type="gene ID" value="PRUPE_7G077900"/>
</dbReference>
<protein>
    <recommendedName>
        <fullName evidence="4">Secreted protein</fullName>
    </recommendedName>
</protein>
<organism evidence="2 3">
    <name type="scientific">Prunus persica</name>
    <name type="common">Peach</name>
    <name type="synonym">Amygdalus persica</name>
    <dbReference type="NCBI Taxonomy" id="3760"/>
    <lineage>
        <taxon>Eukaryota</taxon>
        <taxon>Viridiplantae</taxon>
        <taxon>Streptophyta</taxon>
        <taxon>Embryophyta</taxon>
        <taxon>Tracheophyta</taxon>
        <taxon>Spermatophyta</taxon>
        <taxon>Magnoliopsida</taxon>
        <taxon>eudicotyledons</taxon>
        <taxon>Gunneridae</taxon>
        <taxon>Pentapetalae</taxon>
        <taxon>rosids</taxon>
        <taxon>fabids</taxon>
        <taxon>Rosales</taxon>
        <taxon>Rosaceae</taxon>
        <taxon>Amygdaloideae</taxon>
        <taxon>Amygdaleae</taxon>
        <taxon>Prunus</taxon>
    </lineage>
</organism>
<accession>A0A251N8B6</accession>
<evidence type="ECO:0000313" key="3">
    <source>
        <dbReference type="Proteomes" id="UP000006882"/>
    </source>
</evidence>
<dbReference type="AlphaFoldDB" id="A0A251N8B6"/>
<gene>
    <name evidence="2" type="ORF">PRUPE_7G077900</name>
</gene>
<keyword evidence="1" id="KW-0732">Signal</keyword>
<reference evidence="2 3" key="1">
    <citation type="journal article" date="2013" name="Nat. Genet.">
        <title>The high-quality draft genome of peach (Prunus persica) identifies unique patterns of genetic diversity, domestication and genome evolution.</title>
        <authorList>
            <consortium name="International Peach Genome Initiative"/>
            <person name="Verde I."/>
            <person name="Abbott A.G."/>
            <person name="Scalabrin S."/>
            <person name="Jung S."/>
            <person name="Shu S."/>
            <person name="Marroni F."/>
            <person name="Zhebentyayeva T."/>
            <person name="Dettori M.T."/>
            <person name="Grimwood J."/>
            <person name="Cattonaro F."/>
            <person name="Zuccolo A."/>
            <person name="Rossini L."/>
            <person name="Jenkins J."/>
            <person name="Vendramin E."/>
            <person name="Meisel L.A."/>
            <person name="Decroocq V."/>
            <person name="Sosinski B."/>
            <person name="Prochnik S."/>
            <person name="Mitros T."/>
            <person name="Policriti A."/>
            <person name="Cipriani G."/>
            <person name="Dondini L."/>
            <person name="Ficklin S."/>
            <person name="Goodstein D.M."/>
            <person name="Xuan P."/>
            <person name="Del Fabbro C."/>
            <person name="Aramini V."/>
            <person name="Copetti D."/>
            <person name="Gonzalez S."/>
            <person name="Horner D.S."/>
            <person name="Falchi R."/>
            <person name="Lucas S."/>
            <person name="Mica E."/>
            <person name="Maldonado J."/>
            <person name="Lazzari B."/>
            <person name="Bielenberg D."/>
            <person name="Pirona R."/>
            <person name="Miculan M."/>
            <person name="Barakat A."/>
            <person name="Testolin R."/>
            <person name="Stella A."/>
            <person name="Tartarini S."/>
            <person name="Tonutti P."/>
            <person name="Arus P."/>
            <person name="Orellana A."/>
            <person name="Wells C."/>
            <person name="Main D."/>
            <person name="Vizzotto G."/>
            <person name="Silva H."/>
            <person name="Salamini F."/>
            <person name="Schmutz J."/>
            <person name="Morgante M."/>
            <person name="Rokhsar D.S."/>
        </authorList>
    </citation>
    <scope>NUCLEOTIDE SEQUENCE [LARGE SCALE GENOMIC DNA]</scope>
    <source>
        <strain evidence="3">cv. Nemared</strain>
    </source>
</reference>